<evidence type="ECO:0000259" key="1">
    <source>
        <dbReference type="Pfam" id="PF01423"/>
    </source>
</evidence>
<gene>
    <name evidence="2" type="ORF">GSB_153636</name>
</gene>
<comment type="caution">
    <text evidence="2">The sequence shown here is derived from an EMBL/GenBank/DDBJ whole genome shotgun (WGS) entry which is preliminary data.</text>
</comment>
<evidence type="ECO:0000313" key="2">
    <source>
        <dbReference type="EMBL" id="ESU42294.1"/>
    </source>
</evidence>
<dbReference type="EMBL" id="AHHH01000089">
    <property type="protein sequence ID" value="ESU42294.1"/>
    <property type="molecule type" value="Genomic_DNA"/>
</dbReference>
<dbReference type="Gene3D" id="2.30.30.100">
    <property type="match status" value="1"/>
</dbReference>
<proteinExistence type="predicted"/>
<dbReference type="InterPro" id="IPR010920">
    <property type="entry name" value="LSM_dom_sf"/>
</dbReference>
<dbReference type="VEuPathDB" id="GiardiaDB:GL50803_0012119"/>
<organism evidence="2 3">
    <name type="scientific">Giardia intestinalis</name>
    <name type="common">Giardia lamblia</name>
    <dbReference type="NCBI Taxonomy" id="5741"/>
    <lineage>
        <taxon>Eukaryota</taxon>
        <taxon>Metamonada</taxon>
        <taxon>Diplomonadida</taxon>
        <taxon>Hexamitidae</taxon>
        <taxon>Giardiinae</taxon>
        <taxon>Giardia</taxon>
    </lineage>
</organism>
<dbReference type="OrthoDB" id="10249654at2759"/>
<evidence type="ECO:0000313" key="3">
    <source>
        <dbReference type="Proteomes" id="UP000018040"/>
    </source>
</evidence>
<dbReference type="Pfam" id="PF01423">
    <property type="entry name" value="LSM"/>
    <property type="match status" value="1"/>
</dbReference>
<dbReference type="SUPFAM" id="SSF50182">
    <property type="entry name" value="Sm-like ribonucleoproteins"/>
    <property type="match status" value="1"/>
</dbReference>
<dbReference type="Proteomes" id="UP000018040">
    <property type="component" value="Unassembled WGS sequence"/>
</dbReference>
<accession>V6TUP0</accession>
<reference evidence="3" key="1">
    <citation type="submission" date="2012-02" db="EMBL/GenBank/DDBJ databases">
        <title>Genome sequencing of Giardia lamblia Genotypes A2 and B isolates (DH and GS) and comparative analysis with the genomes of Genotypes A1 and E (WB and Pig).</title>
        <authorList>
            <person name="Adam R."/>
            <person name="Dahlstrom E."/>
            <person name="Martens C."/>
            <person name="Bruno D."/>
            <person name="Barbian K."/>
            <person name="Porcella S.F."/>
            <person name="Nash T."/>
        </authorList>
    </citation>
    <scope>NUCLEOTIDE SEQUENCE</scope>
    <source>
        <strain evidence="3">GS</strain>
    </source>
</reference>
<feature type="domain" description="Sm" evidence="1">
    <location>
        <begin position="17"/>
        <end position="81"/>
    </location>
</feature>
<dbReference type="InterPro" id="IPR001163">
    <property type="entry name" value="Sm_dom_euk/arc"/>
</dbReference>
<reference evidence="2 3" key="2">
    <citation type="journal article" date="2013" name="Genome Biol. Evol.">
        <title>Genome sequencing of Giardia lamblia genotypes A2 and B isolates (DH and GS) and comparative analysis with the genomes of genotypes A1 and E (WB and Pig).</title>
        <authorList>
            <person name="Adam R.D."/>
            <person name="Dahlstrom E.W."/>
            <person name="Martens C.A."/>
            <person name="Bruno D.P."/>
            <person name="Barbian K.D."/>
            <person name="Ricklefs S.M."/>
            <person name="Hernandez M.M."/>
            <person name="Narla N.P."/>
            <person name="Patel R.B."/>
            <person name="Porcella S.F."/>
            <person name="Nash T.E."/>
        </authorList>
    </citation>
    <scope>NUCLEOTIDE SEQUENCE [LARGE SCALE GENOMIC DNA]</scope>
    <source>
        <strain evidence="2 3">GS</strain>
    </source>
</reference>
<feature type="non-terminal residue" evidence="2">
    <location>
        <position position="1"/>
    </location>
</feature>
<sequence>VARRRTEIPTAMQLLRLVQRLRGQRVRFELKAGGAVEGTVALVDATFAVHLSQATYTPRGAGAAVSHPRAVLRGAAVCSVSLPGAFDADAHLCALRAAHGRPKNR</sequence>
<name>V6TUP0_GIAIN</name>
<dbReference type="AlphaFoldDB" id="V6TUP0"/>
<protein>
    <submittedName>
        <fullName evidence="2">Putative Sm family protein</fullName>
    </submittedName>
</protein>